<accession>A0ABY8W6U7</accession>
<protein>
    <submittedName>
        <fullName evidence="1">Uncharacterized protein</fullName>
    </submittedName>
</protein>
<gene>
    <name evidence="1" type="ORF">ACTOB_004697</name>
</gene>
<organism evidence="1 2">
    <name type="scientific">Actinoplanes oblitus</name>
    <dbReference type="NCBI Taxonomy" id="3040509"/>
    <lineage>
        <taxon>Bacteria</taxon>
        <taxon>Bacillati</taxon>
        <taxon>Actinomycetota</taxon>
        <taxon>Actinomycetes</taxon>
        <taxon>Micromonosporales</taxon>
        <taxon>Micromonosporaceae</taxon>
        <taxon>Actinoplanes</taxon>
    </lineage>
</organism>
<evidence type="ECO:0000313" key="2">
    <source>
        <dbReference type="Proteomes" id="UP001240150"/>
    </source>
</evidence>
<sequence>MTPSPRAGRRAGRYGSADRCRLLASVLALLLQRHVSGVQDGTATAVVPPGSVRPSA</sequence>
<reference evidence="1 2" key="1">
    <citation type="submission" date="2023-06" db="EMBL/GenBank/DDBJ databases">
        <authorList>
            <person name="Yushchuk O."/>
            <person name="Binda E."/>
            <person name="Ruckert-Reed C."/>
            <person name="Fedorenko V."/>
            <person name="Kalinowski J."/>
            <person name="Marinelli F."/>
        </authorList>
    </citation>
    <scope>NUCLEOTIDE SEQUENCE [LARGE SCALE GENOMIC DNA]</scope>
    <source>
        <strain evidence="1 2">NRRL 3884</strain>
    </source>
</reference>
<evidence type="ECO:0000313" key="1">
    <source>
        <dbReference type="EMBL" id="WIM92742.1"/>
    </source>
</evidence>
<dbReference type="Proteomes" id="UP001240150">
    <property type="component" value="Chromosome"/>
</dbReference>
<dbReference type="RefSeq" id="WP_284913949.1">
    <property type="nucleotide sequence ID" value="NZ_CP126980.1"/>
</dbReference>
<proteinExistence type="predicted"/>
<keyword evidence="2" id="KW-1185">Reference proteome</keyword>
<name>A0ABY8W6U7_9ACTN</name>
<dbReference type="EMBL" id="CP126980">
    <property type="protein sequence ID" value="WIM92742.1"/>
    <property type="molecule type" value="Genomic_DNA"/>
</dbReference>